<accession>A0A512HES7</accession>
<dbReference type="EMBL" id="BJZP01000003">
    <property type="protein sequence ID" value="GEO83958.1"/>
    <property type="molecule type" value="Genomic_DNA"/>
</dbReference>
<organism evidence="1 2">
    <name type="scientific">Ciceribacter naphthalenivorans</name>
    <dbReference type="NCBI Taxonomy" id="1118451"/>
    <lineage>
        <taxon>Bacteria</taxon>
        <taxon>Pseudomonadati</taxon>
        <taxon>Pseudomonadota</taxon>
        <taxon>Alphaproteobacteria</taxon>
        <taxon>Hyphomicrobiales</taxon>
        <taxon>Rhizobiaceae</taxon>
        <taxon>Ciceribacter</taxon>
    </lineage>
</organism>
<dbReference type="OrthoDB" id="8420270at2"/>
<protein>
    <submittedName>
        <fullName evidence="1">Uncharacterized protein</fullName>
    </submittedName>
</protein>
<evidence type="ECO:0000313" key="1">
    <source>
        <dbReference type="EMBL" id="GEO83958.1"/>
    </source>
</evidence>
<comment type="caution">
    <text evidence="1">The sequence shown here is derived from an EMBL/GenBank/DDBJ whole genome shotgun (WGS) entry which is preliminary data.</text>
</comment>
<name>A0A512HES7_9HYPH</name>
<gene>
    <name evidence="1" type="ORF">RNA01_08900</name>
</gene>
<dbReference type="AlphaFoldDB" id="A0A512HES7"/>
<proteinExistence type="predicted"/>
<reference evidence="1 2" key="1">
    <citation type="submission" date="2019-07" db="EMBL/GenBank/DDBJ databases">
        <title>Whole genome shotgun sequence of Rhizobium naphthalenivorans NBRC 107585.</title>
        <authorList>
            <person name="Hosoyama A."/>
            <person name="Uohara A."/>
            <person name="Ohji S."/>
            <person name="Ichikawa N."/>
        </authorList>
    </citation>
    <scope>NUCLEOTIDE SEQUENCE [LARGE SCALE GENOMIC DNA]</scope>
    <source>
        <strain evidence="1 2">NBRC 107585</strain>
    </source>
</reference>
<dbReference type="Proteomes" id="UP000321717">
    <property type="component" value="Unassembled WGS sequence"/>
</dbReference>
<evidence type="ECO:0000313" key="2">
    <source>
        <dbReference type="Proteomes" id="UP000321717"/>
    </source>
</evidence>
<keyword evidence="2" id="KW-1185">Reference proteome</keyword>
<sequence length="91" mass="10172">MMAYPNSIPTQNSASSEHFLDTPEFIDRRAEELRASSGVDLPHSYFVEQVRLALARHDLTDITAANDVEGNSSKRMSRTGSSVFRAWAMPE</sequence>